<keyword evidence="8" id="KW-0800">Toxin</keyword>
<keyword evidence="4 8" id="KW-0479">Metal-binding</keyword>
<evidence type="ECO:0000256" key="1">
    <source>
        <dbReference type="ARBA" id="ARBA00001946"/>
    </source>
</evidence>
<dbReference type="Proteomes" id="UP000264036">
    <property type="component" value="Unassembled WGS sequence"/>
</dbReference>
<dbReference type="PANTHER" id="PTHR33653">
    <property type="entry name" value="RIBONUCLEASE VAPC2"/>
    <property type="match status" value="1"/>
</dbReference>
<evidence type="ECO:0000256" key="3">
    <source>
        <dbReference type="ARBA" id="ARBA00022722"/>
    </source>
</evidence>
<accession>A0A356LHE0</accession>
<comment type="caution">
    <text evidence="10">The sequence shown here is derived from an EMBL/GenBank/DDBJ whole genome shotgun (WGS) entry which is preliminary data.</text>
</comment>
<feature type="domain" description="PIN" evidence="9">
    <location>
        <begin position="2"/>
        <end position="128"/>
    </location>
</feature>
<evidence type="ECO:0000313" key="10">
    <source>
        <dbReference type="EMBL" id="HBP30188.1"/>
    </source>
</evidence>
<keyword evidence="5 8" id="KW-0378">Hydrolase</keyword>
<dbReference type="GO" id="GO:0004540">
    <property type="term" value="F:RNA nuclease activity"/>
    <property type="evidence" value="ECO:0007669"/>
    <property type="project" value="InterPro"/>
</dbReference>
<reference evidence="10 11" key="1">
    <citation type="journal article" date="2018" name="Nat. Biotechnol.">
        <title>A standardized bacterial taxonomy based on genome phylogeny substantially revises the tree of life.</title>
        <authorList>
            <person name="Parks D.H."/>
            <person name="Chuvochina M."/>
            <person name="Waite D.W."/>
            <person name="Rinke C."/>
            <person name="Skarshewski A."/>
            <person name="Chaumeil P.A."/>
            <person name="Hugenholtz P."/>
        </authorList>
    </citation>
    <scope>NUCLEOTIDE SEQUENCE [LARGE SCALE GENOMIC DNA]</scope>
    <source>
        <strain evidence="10">UBA10707</strain>
    </source>
</reference>
<dbReference type="SUPFAM" id="SSF88723">
    <property type="entry name" value="PIN domain-like"/>
    <property type="match status" value="1"/>
</dbReference>
<dbReference type="InterPro" id="IPR022907">
    <property type="entry name" value="VapC_family"/>
</dbReference>
<evidence type="ECO:0000259" key="9">
    <source>
        <dbReference type="Pfam" id="PF01850"/>
    </source>
</evidence>
<protein>
    <recommendedName>
        <fullName evidence="8">Ribonuclease VapC</fullName>
        <shortName evidence="8">RNase VapC</shortName>
        <ecNumber evidence="8">3.1.-.-</ecNumber>
    </recommendedName>
    <alternativeName>
        <fullName evidence="8">Toxin VapC</fullName>
    </alternativeName>
</protein>
<dbReference type="GO" id="GO:0016787">
    <property type="term" value="F:hydrolase activity"/>
    <property type="evidence" value="ECO:0007669"/>
    <property type="project" value="UniProtKB-KW"/>
</dbReference>
<dbReference type="InterPro" id="IPR002716">
    <property type="entry name" value="PIN_dom"/>
</dbReference>
<gene>
    <name evidence="8" type="primary">vapC</name>
    <name evidence="10" type="ORF">DD666_12325</name>
</gene>
<dbReference type="AlphaFoldDB" id="A0A356LHE0"/>
<dbReference type="InterPro" id="IPR029060">
    <property type="entry name" value="PIN-like_dom_sf"/>
</dbReference>
<keyword evidence="2 8" id="KW-1277">Toxin-antitoxin system</keyword>
<comment type="similarity">
    <text evidence="7 8">Belongs to the PINc/VapC protein family.</text>
</comment>
<feature type="binding site" evidence="8">
    <location>
        <position position="104"/>
    </location>
    <ligand>
        <name>Mg(2+)</name>
        <dbReference type="ChEBI" id="CHEBI:18420"/>
    </ligand>
</feature>
<dbReference type="InterPro" id="IPR050556">
    <property type="entry name" value="Type_II_TA_system_RNase"/>
</dbReference>
<evidence type="ECO:0000256" key="6">
    <source>
        <dbReference type="ARBA" id="ARBA00022842"/>
    </source>
</evidence>
<dbReference type="CDD" id="cd18746">
    <property type="entry name" value="PIN_VapC4-5_FitB-like"/>
    <property type="match status" value="1"/>
</dbReference>
<evidence type="ECO:0000256" key="4">
    <source>
        <dbReference type="ARBA" id="ARBA00022723"/>
    </source>
</evidence>
<dbReference type="GO" id="GO:0090729">
    <property type="term" value="F:toxin activity"/>
    <property type="evidence" value="ECO:0007669"/>
    <property type="project" value="UniProtKB-KW"/>
</dbReference>
<feature type="binding site" evidence="8">
    <location>
        <position position="5"/>
    </location>
    <ligand>
        <name>Mg(2+)</name>
        <dbReference type="ChEBI" id="CHEBI:18420"/>
    </ligand>
</feature>
<comment type="cofactor">
    <cofactor evidence="1 8">
        <name>Mg(2+)</name>
        <dbReference type="ChEBI" id="CHEBI:18420"/>
    </cofactor>
</comment>
<dbReference type="PANTHER" id="PTHR33653:SF1">
    <property type="entry name" value="RIBONUCLEASE VAPC2"/>
    <property type="match status" value="1"/>
</dbReference>
<keyword evidence="6 8" id="KW-0460">Magnesium</keyword>
<evidence type="ECO:0000256" key="8">
    <source>
        <dbReference type="HAMAP-Rule" id="MF_00265"/>
    </source>
</evidence>
<keyword evidence="3 8" id="KW-0540">Nuclease</keyword>
<organism evidence="10 11">
    <name type="scientific">Advenella kashmirensis</name>
    <dbReference type="NCBI Taxonomy" id="310575"/>
    <lineage>
        <taxon>Bacteria</taxon>
        <taxon>Pseudomonadati</taxon>
        <taxon>Pseudomonadota</taxon>
        <taxon>Betaproteobacteria</taxon>
        <taxon>Burkholderiales</taxon>
        <taxon>Alcaligenaceae</taxon>
    </lineage>
</organism>
<dbReference type="HAMAP" id="MF_00265">
    <property type="entry name" value="VapC_Nob1"/>
    <property type="match status" value="1"/>
</dbReference>
<dbReference type="EMBL" id="DOEK01000029">
    <property type="protein sequence ID" value="HBP30188.1"/>
    <property type="molecule type" value="Genomic_DNA"/>
</dbReference>
<evidence type="ECO:0000256" key="2">
    <source>
        <dbReference type="ARBA" id="ARBA00022649"/>
    </source>
</evidence>
<comment type="function">
    <text evidence="8">Toxic component of a toxin-antitoxin (TA) system. An RNase.</text>
</comment>
<evidence type="ECO:0000313" key="11">
    <source>
        <dbReference type="Proteomes" id="UP000264036"/>
    </source>
</evidence>
<dbReference type="Pfam" id="PF01850">
    <property type="entry name" value="PIN"/>
    <property type="match status" value="1"/>
</dbReference>
<evidence type="ECO:0000256" key="7">
    <source>
        <dbReference type="ARBA" id="ARBA00038093"/>
    </source>
</evidence>
<dbReference type="GO" id="GO:0000287">
    <property type="term" value="F:magnesium ion binding"/>
    <property type="evidence" value="ECO:0007669"/>
    <property type="project" value="UniProtKB-UniRule"/>
</dbReference>
<name>A0A356LHE0_9BURK</name>
<sequence>MYLLDTNVISELRKAGDGKADANVIEWLTSVDAAKLYISAMTVMEIEIGILRIERRDSAQGSKLRAWLEAYVMPEFAERSLPIDAAVALQCARLQVPDPRSERDALIAATALVHGMTVVTRNTADFEATGAPLLNPWALSNSR</sequence>
<evidence type="ECO:0000256" key="5">
    <source>
        <dbReference type="ARBA" id="ARBA00022801"/>
    </source>
</evidence>
<proteinExistence type="inferred from homology"/>
<dbReference type="Gene3D" id="3.40.50.1010">
    <property type="entry name" value="5'-nuclease"/>
    <property type="match status" value="1"/>
</dbReference>
<dbReference type="EC" id="3.1.-.-" evidence="8"/>